<evidence type="ECO:0000313" key="9">
    <source>
        <dbReference type="Proteomes" id="UP000695000"/>
    </source>
</evidence>
<dbReference type="SMART" id="SM00355">
    <property type="entry name" value="ZnF_C2H2"/>
    <property type="match status" value="18"/>
</dbReference>
<dbReference type="InterPro" id="IPR013087">
    <property type="entry name" value="Znf_C2H2_type"/>
</dbReference>
<keyword evidence="5" id="KW-0539">Nucleus</keyword>
<dbReference type="PROSITE" id="PS50157">
    <property type="entry name" value="ZINC_FINGER_C2H2_2"/>
    <property type="match status" value="5"/>
</dbReference>
<keyword evidence="2" id="KW-0677">Repeat</keyword>
<dbReference type="Proteomes" id="UP000695000">
    <property type="component" value="Unplaced"/>
</dbReference>
<dbReference type="PROSITE" id="PS00028">
    <property type="entry name" value="ZINC_FINGER_C2H2_1"/>
    <property type="match status" value="8"/>
</dbReference>
<dbReference type="Pfam" id="PF12874">
    <property type="entry name" value="zf-met"/>
    <property type="match status" value="1"/>
</dbReference>
<keyword evidence="4" id="KW-0862">Zinc</keyword>
<dbReference type="SUPFAM" id="SSF57667">
    <property type="entry name" value="beta-beta-alpha zinc fingers"/>
    <property type="match status" value="7"/>
</dbReference>
<evidence type="ECO:0000256" key="3">
    <source>
        <dbReference type="ARBA" id="ARBA00022771"/>
    </source>
</evidence>
<keyword evidence="1" id="KW-0479">Metal-binding</keyword>
<dbReference type="Pfam" id="PF00096">
    <property type="entry name" value="zf-C2H2"/>
    <property type="match status" value="2"/>
</dbReference>
<name>A0ABM1MXR1_NICVS</name>
<reference evidence="10" key="1">
    <citation type="submission" date="2025-08" db="UniProtKB">
        <authorList>
            <consortium name="RefSeq"/>
        </authorList>
    </citation>
    <scope>IDENTIFICATION</scope>
    <source>
        <tissue evidence="10">Whole Larva</tissue>
    </source>
</reference>
<evidence type="ECO:0000256" key="7">
    <source>
        <dbReference type="SAM" id="MobiDB-lite"/>
    </source>
</evidence>
<evidence type="ECO:0000256" key="6">
    <source>
        <dbReference type="PROSITE-ProRule" id="PRU00042"/>
    </source>
</evidence>
<evidence type="ECO:0000313" key="10">
    <source>
        <dbReference type="RefSeq" id="XP_017779361.1"/>
    </source>
</evidence>
<dbReference type="GeneID" id="108564760"/>
<evidence type="ECO:0000256" key="5">
    <source>
        <dbReference type="ARBA" id="ARBA00023242"/>
    </source>
</evidence>
<feature type="domain" description="C2H2-type" evidence="8">
    <location>
        <begin position="800"/>
        <end position="827"/>
    </location>
</feature>
<dbReference type="PANTHER" id="PTHR24393">
    <property type="entry name" value="ZINC FINGER PROTEIN"/>
    <property type="match status" value="1"/>
</dbReference>
<organism evidence="9 10">
    <name type="scientific">Nicrophorus vespilloides</name>
    <name type="common">Boreal carrion beetle</name>
    <dbReference type="NCBI Taxonomy" id="110193"/>
    <lineage>
        <taxon>Eukaryota</taxon>
        <taxon>Metazoa</taxon>
        <taxon>Ecdysozoa</taxon>
        <taxon>Arthropoda</taxon>
        <taxon>Hexapoda</taxon>
        <taxon>Insecta</taxon>
        <taxon>Pterygota</taxon>
        <taxon>Neoptera</taxon>
        <taxon>Endopterygota</taxon>
        <taxon>Coleoptera</taxon>
        <taxon>Polyphaga</taxon>
        <taxon>Staphyliniformia</taxon>
        <taxon>Silphidae</taxon>
        <taxon>Nicrophorinae</taxon>
        <taxon>Nicrophorus</taxon>
    </lineage>
</organism>
<accession>A0ABM1MXR1</accession>
<feature type="region of interest" description="Disordered" evidence="7">
    <location>
        <begin position="187"/>
        <end position="244"/>
    </location>
</feature>
<evidence type="ECO:0000256" key="2">
    <source>
        <dbReference type="ARBA" id="ARBA00022737"/>
    </source>
</evidence>
<dbReference type="Gene3D" id="3.30.160.60">
    <property type="entry name" value="Classic Zinc Finger"/>
    <property type="match status" value="7"/>
</dbReference>
<keyword evidence="3 6" id="KW-0863">Zinc-finger</keyword>
<feature type="domain" description="C2H2-type" evidence="8">
    <location>
        <begin position="828"/>
        <end position="855"/>
    </location>
</feature>
<dbReference type="InterPro" id="IPR036236">
    <property type="entry name" value="Znf_C2H2_sf"/>
</dbReference>
<sequence>MRSNFRGCTKMIADYDDVEDSHFCLKCHQTITGLDNYVTHRKNNCVKSEPDPPKSPPSSELLPQDYAFSLKADDFFSSLELQSSSKKTVAPSTSGKTFTGILTRSKTSAVIQEKEQSKSGKNAWIGGHQLKELGTGDNHTKLIKAVDNLSRNASIKKEDVSNAVYTDEASEDTNYEDDDFDDEYIPSGGKWAPQYTEPAPSYTGGKWKPKRMSLIPPQSHTKGKWKPEIPEAPNPPSKSKIKISSQSKKSGKDFWCVPCNRKLASKVVYDRHLKSELHLKRTLQEFDDSPHLNTKPDKETKAKPVEYWPHAVGEDNEDTMKNAVEPKGGQKRKRAARRIYVKCSVCKSRVTTHLMGKHLISHYHCRKGDINTPEAHAMVLDNMHKIVLHSPYQCGTCKFYFNTHLQFLQHWNSADHKSTMDKTPGYILCSFCKFSCEDNDTMFSHLISIEHKEVISVINRSVPIVIKKIRPLKCSTCSEEFMLNIQLRIHCKTEDHQYSSTSTNEYQMKEICEHCNLTFKSLKTLQVHISNNHQIKNFYCSICSLQFDSLEESVSHRKSPEHRCKAQNKPEPIHKCEYCSLILQTFVALKDHLREAHPERLPSCVQCGEKFSVPQELTVHIRSKLCKFTIIDNPFKCNKCPYSTKSNSELLYHQALHTEGIPQTDSNSKTTYHYKCPLCTFTYPKSSLRYHIQNHTNEKSYRCDVCGAKFARKSHWKAHLKIHEDPKREYRSPTDGRTREHSYLCAICGVHFNKNSTLQKHMLVHTGKTVRCPVETCVHFARSEADLKSHMTTHSDERNYPCDLCQYRGKSVQQLKRHKTMHEDGKKFKCQHCSFTTRLQFHLVRHERIHTGSKPFVCPHCDYRSNNLENLRKHVMATNKHPGRCMYECKFCEGSKHYKTNLARDFKVHLMMVHGDDFPTQNDASNYITGICHGVESVRPKEKTDEDVDDDLEEIKIEVVPKVEVKQHGSTMFPVFIVSKEEGAVVERSTWTFEAEENSNLDTFNDENASLFQEHFQ</sequence>
<feature type="domain" description="C2H2-type" evidence="8">
    <location>
        <begin position="635"/>
        <end position="662"/>
    </location>
</feature>
<evidence type="ECO:0000256" key="1">
    <source>
        <dbReference type="ARBA" id="ARBA00022723"/>
    </source>
</evidence>
<dbReference type="InterPro" id="IPR003604">
    <property type="entry name" value="Matrin/U1-like-C_Znf_C2H2"/>
</dbReference>
<feature type="domain" description="C2H2-type" evidence="8">
    <location>
        <begin position="743"/>
        <end position="770"/>
    </location>
</feature>
<evidence type="ECO:0000259" key="8">
    <source>
        <dbReference type="PROSITE" id="PS50157"/>
    </source>
</evidence>
<evidence type="ECO:0000256" key="4">
    <source>
        <dbReference type="ARBA" id="ARBA00022833"/>
    </source>
</evidence>
<feature type="domain" description="C2H2-type" evidence="8">
    <location>
        <begin position="701"/>
        <end position="728"/>
    </location>
</feature>
<dbReference type="PANTHER" id="PTHR24393:SF34">
    <property type="entry name" value="PR_SET DOMAIN 13"/>
    <property type="match status" value="1"/>
</dbReference>
<dbReference type="SMART" id="SM00451">
    <property type="entry name" value="ZnF_U1"/>
    <property type="match status" value="5"/>
</dbReference>
<proteinExistence type="predicted"/>
<gene>
    <name evidence="10" type="primary">LOC108564760</name>
</gene>
<keyword evidence="9" id="KW-1185">Reference proteome</keyword>
<protein>
    <submittedName>
        <fullName evidence="10">Zinc finger protein 99-like isoform X1</fullName>
    </submittedName>
</protein>
<dbReference type="RefSeq" id="XP_017779361.1">
    <property type="nucleotide sequence ID" value="XM_017923872.1"/>
</dbReference>